<gene>
    <name evidence="1" type="ORF">UFOPK4043_00942</name>
</gene>
<evidence type="ECO:0000313" key="1">
    <source>
        <dbReference type="EMBL" id="CAB5008632.1"/>
    </source>
</evidence>
<proteinExistence type="predicted"/>
<reference evidence="1" key="1">
    <citation type="submission" date="2020-05" db="EMBL/GenBank/DDBJ databases">
        <authorList>
            <person name="Chiriac C."/>
            <person name="Salcher M."/>
            <person name="Ghai R."/>
            <person name="Kavagutti S V."/>
        </authorList>
    </citation>
    <scope>NUCLEOTIDE SEQUENCE</scope>
</reference>
<dbReference type="AlphaFoldDB" id="A0A6J7Q1W5"/>
<accession>A0A6J7Q1W5</accession>
<name>A0A6J7Q1W5_9ZZZZ</name>
<protein>
    <submittedName>
        <fullName evidence="1">Unannotated protein</fullName>
    </submittedName>
</protein>
<dbReference type="EMBL" id="CAFBPA010000136">
    <property type="protein sequence ID" value="CAB5008632.1"/>
    <property type="molecule type" value="Genomic_DNA"/>
</dbReference>
<sequence>MPDITFGSKQDRPITAGCVLGRRAHLAPVHGISAGVIVEHREHGGRVVGAFSYSVIWRVVDEPAELLGIFGVAVLNCPGWPELRGGVSDHVEKWGNANYRVEKFGPLGHGRAHKQPTI</sequence>
<organism evidence="1">
    <name type="scientific">freshwater metagenome</name>
    <dbReference type="NCBI Taxonomy" id="449393"/>
    <lineage>
        <taxon>unclassified sequences</taxon>
        <taxon>metagenomes</taxon>
        <taxon>ecological metagenomes</taxon>
    </lineage>
</organism>